<proteinExistence type="predicted"/>
<gene>
    <name evidence="1" type="ORF">J0X13_04235</name>
</gene>
<evidence type="ECO:0000313" key="2">
    <source>
        <dbReference type="Proteomes" id="UP000664163"/>
    </source>
</evidence>
<keyword evidence="2" id="KW-1185">Reference proteome</keyword>
<evidence type="ECO:0000313" key="1">
    <source>
        <dbReference type="EMBL" id="MBO0329742.1"/>
    </source>
</evidence>
<dbReference type="EMBL" id="JAFLND010000001">
    <property type="protein sequence ID" value="MBO0329742.1"/>
    <property type="molecule type" value="Genomic_DNA"/>
</dbReference>
<accession>A0ABS3EVG1</accession>
<name>A0ABS3EVG1_9FLAO</name>
<comment type="caution">
    <text evidence="1">The sequence shown here is derived from an EMBL/GenBank/DDBJ whole genome shotgun (WGS) entry which is preliminary data.</text>
</comment>
<sequence>MNLYAKVKSYNINHFGEPIAYVMVKVHPFTMKLKATITLKNGQEYELKNQWASEEEFDMEIERFVRNKIY</sequence>
<dbReference type="RefSeq" id="WP_207070200.1">
    <property type="nucleotide sequence ID" value="NZ_JAFLND010000001.1"/>
</dbReference>
<protein>
    <submittedName>
        <fullName evidence="1">Uncharacterized protein</fullName>
    </submittedName>
</protein>
<dbReference type="Proteomes" id="UP000664163">
    <property type="component" value="Unassembled WGS sequence"/>
</dbReference>
<organism evidence="1 2">
    <name type="scientific">[Muricauda] lutisoli</name>
    <dbReference type="NCBI Taxonomy" id="2816035"/>
    <lineage>
        <taxon>Bacteria</taxon>
        <taxon>Pseudomonadati</taxon>
        <taxon>Bacteroidota</taxon>
        <taxon>Flavobacteriia</taxon>
        <taxon>Flavobacteriales</taxon>
        <taxon>Flavobacteriaceae</taxon>
        <taxon>Allomuricauda</taxon>
    </lineage>
</organism>
<reference evidence="1 2" key="1">
    <citation type="submission" date="2021-03" db="EMBL/GenBank/DDBJ databases">
        <title>Muricauda sp. CAU 1631 isolated from Incheon.</title>
        <authorList>
            <person name="Kim W."/>
        </authorList>
    </citation>
    <scope>NUCLEOTIDE SEQUENCE [LARGE SCALE GENOMIC DNA]</scope>
    <source>
        <strain evidence="1 2">CAU 1631</strain>
    </source>
</reference>